<protein>
    <submittedName>
        <fullName evidence="2">STAS domain protein</fullName>
    </submittedName>
</protein>
<gene>
    <name evidence="2" type="ORF">LEP1GSC194_1658</name>
</gene>
<feature type="domain" description="STAS" evidence="1">
    <location>
        <begin position="26"/>
        <end position="110"/>
    </location>
</feature>
<name>M6D463_9LEPT</name>
<dbReference type="PATRIC" id="fig|1218565.3.peg.3114"/>
<dbReference type="OrthoDB" id="331945at2"/>
<accession>M6D463</accession>
<dbReference type="InterPro" id="IPR052746">
    <property type="entry name" value="MlaB_ABC_Transporter"/>
</dbReference>
<dbReference type="PROSITE" id="PS50801">
    <property type="entry name" value="STAS"/>
    <property type="match status" value="1"/>
</dbReference>
<dbReference type="CDD" id="cd07043">
    <property type="entry name" value="STAS_anti-anti-sigma_factors"/>
    <property type="match status" value="1"/>
</dbReference>
<dbReference type="Gene3D" id="3.30.750.24">
    <property type="entry name" value="STAS domain"/>
    <property type="match status" value="1"/>
</dbReference>
<dbReference type="PANTHER" id="PTHR35849:SF2">
    <property type="entry name" value="BLR2341 PROTEIN"/>
    <property type="match status" value="1"/>
</dbReference>
<evidence type="ECO:0000313" key="2">
    <source>
        <dbReference type="EMBL" id="EMJ93350.1"/>
    </source>
</evidence>
<sequence>MPFLLYKDFQDVRSKSEDSDVFGLKVAIEGELTIYEASEFKENLDSVLKDSPALLEIDLFKVQKMDTSCLQILLALKKEAQRRNKNVRLINHSHNVLRLIDLYGLASFLNDKIKLSNETMKEFSFRYGANKD</sequence>
<dbReference type="SUPFAM" id="SSF52091">
    <property type="entry name" value="SpoIIaa-like"/>
    <property type="match status" value="1"/>
</dbReference>
<evidence type="ECO:0000259" key="1">
    <source>
        <dbReference type="PROSITE" id="PS50801"/>
    </source>
</evidence>
<reference evidence="2 3" key="1">
    <citation type="submission" date="2013-01" db="EMBL/GenBank/DDBJ databases">
        <authorList>
            <person name="Harkins D.M."/>
            <person name="Durkin A.S."/>
            <person name="Brinkac L.M."/>
            <person name="Haft D.H."/>
            <person name="Selengut J.D."/>
            <person name="Sanka R."/>
            <person name="DePew J."/>
            <person name="Purushe J."/>
            <person name="Galloway R.L."/>
            <person name="Vinetz J.M."/>
            <person name="Sutton G.G."/>
            <person name="Nierman W.C."/>
            <person name="Fouts D.E."/>
        </authorList>
    </citation>
    <scope>NUCLEOTIDE SEQUENCE [LARGE SCALE GENOMIC DNA]</scope>
    <source>
        <strain evidence="2 3">79601</strain>
    </source>
</reference>
<dbReference type="PANTHER" id="PTHR35849">
    <property type="entry name" value="BLR2341 PROTEIN"/>
    <property type="match status" value="1"/>
</dbReference>
<dbReference type="Pfam" id="PF13466">
    <property type="entry name" value="STAS_2"/>
    <property type="match status" value="1"/>
</dbReference>
<dbReference type="AlphaFoldDB" id="M6D463"/>
<dbReference type="InterPro" id="IPR058548">
    <property type="entry name" value="MlaB-like_STAS"/>
</dbReference>
<comment type="caution">
    <text evidence="2">The sequence shown here is derived from an EMBL/GenBank/DDBJ whole genome shotgun (WGS) entry which is preliminary data.</text>
</comment>
<proteinExistence type="predicted"/>
<dbReference type="InterPro" id="IPR002645">
    <property type="entry name" value="STAS_dom"/>
</dbReference>
<dbReference type="RefSeq" id="WP_020774206.1">
    <property type="nucleotide sequence ID" value="NZ_ANIK01000069.1"/>
</dbReference>
<evidence type="ECO:0000313" key="3">
    <source>
        <dbReference type="Proteomes" id="UP000011988"/>
    </source>
</evidence>
<dbReference type="Proteomes" id="UP000011988">
    <property type="component" value="Unassembled WGS sequence"/>
</dbReference>
<organism evidence="2 3">
    <name type="scientific">Leptospira alstonii serovar Sichuan str. 79601</name>
    <dbReference type="NCBI Taxonomy" id="1218565"/>
    <lineage>
        <taxon>Bacteria</taxon>
        <taxon>Pseudomonadati</taxon>
        <taxon>Spirochaetota</taxon>
        <taxon>Spirochaetia</taxon>
        <taxon>Leptospirales</taxon>
        <taxon>Leptospiraceae</taxon>
        <taxon>Leptospira</taxon>
    </lineage>
</organism>
<dbReference type="EMBL" id="ANIK01000069">
    <property type="protein sequence ID" value="EMJ93350.1"/>
    <property type="molecule type" value="Genomic_DNA"/>
</dbReference>
<dbReference type="InterPro" id="IPR036513">
    <property type="entry name" value="STAS_dom_sf"/>
</dbReference>